<evidence type="ECO:0000256" key="1">
    <source>
        <dbReference type="PROSITE-ProRule" id="PRU00047"/>
    </source>
</evidence>
<dbReference type="InterPro" id="IPR025558">
    <property type="entry name" value="DUF4283"/>
</dbReference>
<accession>A0ABU6ZQZ1</accession>
<dbReference type="InterPro" id="IPR001878">
    <property type="entry name" value="Znf_CCHC"/>
</dbReference>
<evidence type="ECO:0000313" key="4">
    <source>
        <dbReference type="EMBL" id="MED6224413.1"/>
    </source>
</evidence>
<comment type="caution">
    <text evidence="4">The sequence shown here is derived from an EMBL/GenBank/DDBJ whole genome shotgun (WGS) entry which is preliminary data.</text>
</comment>
<name>A0ABU6ZQZ1_9FABA</name>
<gene>
    <name evidence="4" type="ORF">PIB30_083724</name>
</gene>
<dbReference type="EMBL" id="JASCZI010273194">
    <property type="protein sequence ID" value="MED6224413.1"/>
    <property type="molecule type" value="Genomic_DNA"/>
</dbReference>
<evidence type="ECO:0000259" key="3">
    <source>
        <dbReference type="PROSITE" id="PS50158"/>
    </source>
</evidence>
<reference evidence="4 5" key="1">
    <citation type="journal article" date="2023" name="Plants (Basel)">
        <title>Bridging the Gap: Combining Genomics and Transcriptomics Approaches to Understand Stylosanthes scabra, an Orphan Legume from the Brazilian Caatinga.</title>
        <authorList>
            <person name="Ferreira-Neto J.R.C."/>
            <person name="da Silva M.D."/>
            <person name="Binneck E."/>
            <person name="de Melo N.F."/>
            <person name="da Silva R.H."/>
            <person name="de Melo A.L.T.M."/>
            <person name="Pandolfi V."/>
            <person name="Bustamante F.O."/>
            <person name="Brasileiro-Vidal A.C."/>
            <person name="Benko-Iseppon A.M."/>
        </authorList>
    </citation>
    <scope>NUCLEOTIDE SEQUENCE [LARGE SCALE GENOMIC DNA]</scope>
    <source>
        <tissue evidence="4">Leaves</tissue>
    </source>
</reference>
<evidence type="ECO:0000313" key="5">
    <source>
        <dbReference type="Proteomes" id="UP001341840"/>
    </source>
</evidence>
<keyword evidence="1" id="KW-0863">Zinc-finger</keyword>
<organism evidence="4 5">
    <name type="scientific">Stylosanthes scabra</name>
    <dbReference type="NCBI Taxonomy" id="79078"/>
    <lineage>
        <taxon>Eukaryota</taxon>
        <taxon>Viridiplantae</taxon>
        <taxon>Streptophyta</taxon>
        <taxon>Embryophyta</taxon>
        <taxon>Tracheophyta</taxon>
        <taxon>Spermatophyta</taxon>
        <taxon>Magnoliopsida</taxon>
        <taxon>eudicotyledons</taxon>
        <taxon>Gunneridae</taxon>
        <taxon>Pentapetalae</taxon>
        <taxon>rosids</taxon>
        <taxon>fabids</taxon>
        <taxon>Fabales</taxon>
        <taxon>Fabaceae</taxon>
        <taxon>Papilionoideae</taxon>
        <taxon>50 kb inversion clade</taxon>
        <taxon>dalbergioids sensu lato</taxon>
        <taxon>Dalbergieae</taxon>
        <taxon>Pterocarpus clade</taxon>
        <taxon>Stylosanthes</taxon>
    </lineage>
</organism>
<feature type="region of interest" description="Disordered" evidence="2">
    <location>
        <begin position="186"/>
        <end position="250"/>
    </location>
</feature>
<protein>
    <recommendedName>
        <fullName evidence="3">CCHC-type domain-containing protein</fullName>
    </recommendedName>
</protein>
<dbReference type="Proteomes" id="UP001341840">
    <property type="component" value="Unassembled WGS sequence"/>
</dbReference>
<dbReference type="PROSITE" id="PS50158">
    <property type="entry name" value="ZF_CCHC"/>
    <property type="match status" value="1"/>
</dbReference>
<dbReference type="Pfam" id="PF14111">
    <property type="entry name" value="DUF4283"/>
    <property type="match status" value="1"/>
</dbReference>
<feature type="compositionally biased region" description="Low complexity" evidence="2">
    <location>
        <begin position="188"/>
        <end position="202"/>
    </location>
</feature>
<feature type="domain" description="CCHC-type" evidence="3">
    <location>
        <begin position="118"/>
        <end position="131"/>
    </location>
</feature>
<proteinExistence type="predicted"/>
<dbReference type="Pfam" id="PF14392">
    <property type="entry name" value="zf-CCHC_4"/>
    <property type="match status" value="1"/>
</dbReference>
<keyword evidence="1" id="KW-0862">Zinc</keyword>
<dbReference type="InterPro" id="IPR025836">
    <property type="entry name" value="Zn_knuckle_CX2CX4HX4C"/>
</dbReference>
<evidence type="ECO:0000256" key="2">
    <source>
        <dbReference type="SAM" id="MobiDB-lite"/>
    </source>
</evidence>
<keyword evidence="1" id="KW-0479">Metal-binding</keyword>
<sequence>MVDQIAEDGAVIDVEPVPHQGPNINNYNLVGKIVSDKEYNFSSIRAGLMGIWGNPAGVMISDVDRNKVLISFRDHVKGRQILDKGPWTFRGQLLNLQRTSLPRVWVSFKYERIQDNYCLKCGIIGHNKRDCNKPAATASWNPLKPRYLPGLGLNRPPPIQEMEVLETQIQLDPWENEILRANQGQIKQGQANQNHAAAAASNTDRREENLTNTEGRDMNHFVQGTESKGEVSVPTVGVLPLNPPAGFDPQ</sequence>
<keyword evidence="5" id="KW-1185">Reference proteome</keyword>
<dbReference type="SUPFAM" id="SSF57756">
    <property type="entry name" value="Retrovirus zinc finger-like domains"/>
    <property type="match status" value="1"/>
</dbReference>
<feature type="compositionally biased region" description="Basic and acidic residues" evidence="2">
    <location>
        <begin position="203"/>
        <end position="219"/>
    </location>
</feature>
<dbReference type="InterPro" id="IPR036875">
    <property type="entry name" value="Znf_CCHC_sf"/>
</dbReference>